<sequence>MQDIVSLQGGGEERYEVLLRYRGEDGKLVPPGAFLPPAERFGLSPKLDRWVIEEACRHLAGNPDSAARLSINLSGLSIADDELLPFVRLTLERYAVPASRLCFEITETAAITNLDNATRFIRDMKAVGCCFALDDFGSGLSSFGYLKNLPVDVLKIDGIFVRDIVSDELDRAMVRSINDIGQLLGKKTIAEFVENDEIAAILRNLGVDYGQGYGIARPRPIEEVLPEVATGDGRQVAVGLRPAASDQPASLLRLARNA</sequence>
<dbReference type="PANTHER" id="PTHR33121">
    <property type="entry name" value="CYCLIC DI-GMP PHOSPHODIESTERASE PDEF"/>
    <property type="match status" value="1"/>
</dbReference>
<dbReference type="Gene3D" id="3.20.20.450">
    <property type="entry name" value="EAL domain"/>
    <property type="match status" value="1"/>
</dbReference>
<dbReference type="PROSITE" id="PS50883">
    <property type="entry name" value="EAL"/>
    <property type="match status" value="1"/>
</dbReference>
<name>A0ABW2A1Y0_9GAMM</name>
<dbReference type="RefSeq" id="WP_379909955.1">
    <property type="nucleotide sequence ID" value="NZ_JBHSWE010000001.1"/>
</dbReference>
<keyword evidence="3" id="KW-1185">Reference proteome</keyword>
<evidence type="ECO:0000313" key="3">
    <source>
        <dbReference type="Proteomes" id="UP001596422"/>
    </source>
</evidence>
<dbReference type="Proteomes" id="UP001596422">
    <property type="component" value="Unassembled WGS sequence"/>
</dbReference>
<evidence type="ECO:0000313" key="2">
    <source>
        <dbReference type="EMBL" id="MFC6671446.1"/>
    </source>
</evidence>
<dbReference type="InterPro" id="IPR050706">
    <property type="entry name" value="Cyclic-di-GMP_PDE-like"/>
</dbReference>
<dbReference type="EMBL" id="JBHSWE010000001">
    <property type="protein sequence ID" value="MFC6671446.1"/>
    <property type="molecule type" value="Genomic_DNA"/>
</dbReference>
<dbReference type="Pfam" id="PF00563">
    <property type="entry name" value="EAL"/>
    <property type="match status" value="1"/>
</dbReference>
<accession>A0ABW2A1Y0</accession>
<feature type="domain" description="EAL" evidence="1">
    <location>
        <begin position="1"/>
        <end position="232"/>
    </location>
</feature>
<reference evidence="3" key="1">
    <citation type="journal article" date="2019" name="Int. J. Syst. Evol. Microbiol.">
        <title>The Global Catalogue of Microorganisms (GCM) 10K type strain sequencing project: providing services to taxonomists for standard genome sequencing and annotation.</title>
        <authorList>
            <consortium name="The Broad Institute Genomics Platform"/>
            <consortium name="The Broad Institute Genome Sequencing Center for Infectious Disease"/>
            <person name="Wu L."/>
            <person name="Ma J."/>
        </authorList>
    </citation>
    <scope>NUCLEOTIDE SEQUENCE [LARGE SCALE GENOMIC DNA]</scope>
    <source>
        <strain evidence="3">NBRC 111756</strain>
    </source>
</reference>
<comment type="caution">
    <text evidence="2">The sequence shown here is derived from an EMBL/GenBank/DDBJ whole genome shotgun (WGS) entry which is preliminary data.</text>
</comment>
<protein>
    <submittedName>
        <fullName evidence="2">EAL domain-containing protein</fullName>
    </submittedName>
</protein>
<organism evidence="2 3">
    <name type="scientific">Marinobacterium aestuariivivens</name>
    <dbReference type="NCBI Taxonomy" id="1698799"/>
    <lineage>
        <taxon>Bacteria</taxon>
        <taxon>Pseudomonadati</taxon>
        <taxon>Pseudomonadota</taxon>
        <taxon>Gammaproteobacteria</taxon>
        <taxon>Oceanospirillales</taxon>
        <taxon>Oceanospirillaceae</taxon>
        <taxon>Marinobacterium</taxon>
    </lineage>
</organism>
<dbReference type="CDD" id="cd01948">
    <property type="entry name" value="EAL"/>
    <property type="match status" value="1"/>
</dbReference>
<dbReference type="InterPro" id="IPR035919">
    <property type="entry name" value="EAL_sf"/>
</dbReference>
<dbReference type="SUPFAM" id="SSF141868">
    <property type="entry name" value="EAL domain-like"/>
    <property type="match status" value="1"/>
</dbReference>
<dbReference type="PANTHER" id="PTHR33121:SF23">
    <property type="entry name" value="CYCLIC DI-GMP PHOSPHODIESTERASE PDEB"/>
    <property type="match status" value="1"/>
</dbReference>
<proteinExistence type="predicted"/>
<evidence type="ECO:0000259" key="1">
    <source>
        <dbReference type="PROSITE" id="PS50883"/>
    </source>
</evidence>
<dbReference type="InterPro" id="IPR001633">
    <property type="entry name" value="EAL_dom"/>
</dbReference>
<dbReference type="SMART" id="SM00052">
    <property type="entry name" value="EAL"/>
    <property type="match status" value="1"/>
</dbReference>
<gene>
    <name evidence="2" type="ORF">ACFQDL_16250</name>
</gene>